<organism evidence="1 2">
    <name type="scientific">Daphnia magna</name>
    <dbReference type="NCBI Taxonomy" id="35525"/>
    <lineage>
        <taxon>Eukaryota</taxon>
        <taxon>Metazoa</taxon>
        <taxon>Ecdysozoa</taxon>
        <taxon>Arthropoda</taxon>
        <taxon>Crustacea</taxon>
        <taxon>Branchiopoda</taxon>
        <taxon>Diplostraca</taxon>
        <taxon>Cladocera</taxon>
        <taxon>Anomopoda</taxon>
        <taxon>Daphniidae</taxon>
        <taxon>Daphnia</taxon>
    </lineage>
</organism>
<sequence length="86" mass="10033">MEICDEDLKKERKTSVITSLAQFLKITQRPALWSKEIDYVSSREPHATLLQQLPTDFLREKKKGHGALTNFLHEFLSSILYKMNKP</sequence>
<comment type="caution">
    <text evidence="1">The sequence shown here is derived from an EMBL/GenBank/DDBJ whole genome shotgun (WGS) entry which is preliminary data.</text>
</comment>
<accession>A0ABR0AAW2</accession>
<reference evidence="1 2" key="1">
    <citation type="journal article" date="2023" name="Nucleic Acids Res.">
        <title>The hologenome of Daphnia magna reveals possible DNA methylation and microbiome-mediated evolution of the host genome.</title>
        <authorList>
            <person name="Chaturvedi A."/>
            <person name="Li X."/>
            <person name="Dhandapani V."/>
            <person name="Marshall H."/>
            <person name="Kissane S."/>
            <person name="Cuenca-Cambronero M."/>
            <person name="Asole G."/>
            <person name="Calvet F."/>
            <person name="Ruiz-Romero M."/>
            <person name="Marangio P."/>
            <person name="Guigo R."/>
            <person name="Rago D."/>
            <person name="Mirbahai L."/>
            <person name="Eastwood N."/>
            <person name="Colbourne J.K."/>
            <person name="Zhou J."/>
            <person name="Mallon E."/>
            <person name="Orsini L."/>
        </authorList>
    </citation>
    <scope>NUCLEOTIDE SEQUENCE [LARGE SCALE GENOMIC DNA]</scope>
    <source>
        <strain evidence="1">LRV0_1</strain>
    </source>
</reference>
<name>A0ABR0AAW2_9CRUS</name>
<keyword evidence="2" id="KW-1185">Reference proteome</keyword>
<dbReference type="EMBL" id="JAOYFB010000037">
    <property type="protein sequence ID" value="KAK4022165.1"/>
    <property type="molecule type" value="Genomic_DNA"/>
</dbReference>
<protein>
    <submittedName>
        <fullName evidence="1">Uncharacterized protein</fullName>
    </submittedName>
</protein>
<gene>
    <name evidence="1" type="ORF">OUZ56_007646</name>
</gene>
<dbReference type="Proteomes" id="UP001234178">
    <property type="component" value="Unassembled WGS sequence"/>
</dbReference>
<proteinExistence type="predicted"/>
<evidence type="ECO:0000313" key="2">
    <source>
        <dbReference type="Proteomes" id="UP001234178"/>
    </source>
</evidence>
<evidence type="ECO:0000313" key="1">
    <source>
        <dbReference type="EMBL" id="KAK4022165.1"/>
    </source>
</evidence>